<comment type="caution">
    <text evidence="1">The sequence shown here is derived from an EMBL/GenBank/DDBJ whole genome shotgun (WGS) entry which is preliminary data.</text>
</comment>
<reference evidence="1 2" key="1">
    <citation type="journal article" date="2019" name="Int. J. Syst. Evol. Microbiol.">
        <title>The Global Catalogue of Microorganisms (GCM) 10K type strain sequencing project: providing services to taxonomists for standard genome sequencing and annotation.</title>
        <authorList>
            <consortium name="The Broad Institute Genomics Platform"/>
            <consortium name="The Broad Institute Genome Sequencing Center for Infectious Disease"/>
            <person name="Wu L."/>
            <person name="Ma J."/>
        </authorList>
    </citation>
    <scope>NUCLEOTIDE SEQUENCE [LARGE SCALE GENOMIC DNA]</scope>
    <source>
        <strain evidence="1 2">JCM 14718</strain>
    </source>
</reference>
<keyword evidence="2" id="KW-1185">Reference proteome</keyword>
<protein>
    <submittedName>
        <fullName evidence="1">Uncharacterized protein</fullName>
    </submittedName>
</protein>
<gene>
    <name evidence="1" type="ORF">GCM10009765_37910</name>
</gene>
<evidence type="ECO:0000313" key="2">
    <source>
        <dbReference type="Proteomes" id="UP001500618"/>
    </source>
</evidence>
<organism evidence="1 2">
    <name type="scientific">Fodinicola feengrottensis</name>
    <dbReference type="NCBI Taxonomy" id="435914"/>
    <lineage>
        <taxon>Bacteria</taxon>
        <taxon>Bacillati</taxon>
        <taxon>Actinomycetota</taxon>
        <taxon>Actinomycetes</taxon>
        <taxon>Mycobacteriales</taxon>
        <taxon>Fodinicola</taxon>
    </lineage>
</organism>
<dbReference type="SUPFAM" id="SSF89372">
    <property type="entry name" value="Fucose-specific lectin"/>
    <property type="match status" value="2"/>
</dbReference>
<dbReference type="EMBL" id="BAAANY010000013">
    <property type="protein sequence ID" value="GAA1684983.1"/>
    <property type="molecule type" value="Genomic_DNA"/>
</dbReference>
<sequence>MLGTLCLIAGVGAPQASASQPEVHSAFFIDSNGAVASFGQAADHSWNTATEITATNVAPPGGGITAVRSASGTAVAYFVGNNGSIYRVCSLLSGQATPITNPGTAVAGGPIAAVLADGQIRLMTAASDVSTPRMVLAPGDGNDPCKVEATTSSASMALPATPPVTLPAPNLPAKATITAVGLSNGDFGVFYVDSNHAVHASWTHPNGSGATDLVLTGDGTPAPGGGITVTPNANADPTPGSLSLFYTGKDGRVFLARPAPFGPLIAEPNPQPWTTRTPSGAPLAAAVSPTGSAVSYVAIDGKVTALPVDATGAWDTVTGAVAATNAGASPPGSGIGLVPNGDWEEGICGPVTNRPGHLPIHPPGGPGTIVPVSTVIMVVTTTIYTAV</sequence>
<proteinExistence type="predicted"/>
<dbReference type="Proteomes" id="UP001500618">
    <property type="component" value="Unassembled WGS sequence"/>
</dbReference>
<dbReference type="Gene3D" id="2.120.10.70">
    <property type="entry name" value="Fucose-specific lectin"/>
    <property type="match status" value="2"/>
</dbReference>
<evidence type="ECO:0000313" key="1">
    <source>
        <dbReference type="EMBL" id="GAA1684983.1"/>
    </source>
</evidence>
<name>A0ABN2HC36_9ACTN</name>
<accession>A0ABN2HC36</accession>